<name>A0ABR1U5I7_9PEZI</name>
<dbReference type="SMART" id="SM00066">
    <property type="entry name" value="GAL4"/>
    <property type="match status" value="1"/>
</dbReference>
<dbReference type="PANTHER" id="PTHR31001">
    <property type="entry name" value="UNCHARACTERIZED TRANSCRIPTIONAL REGULATORY PROTEIN"/>
    <property type="match status" value="1"/>
</dbReference>
<evidence type="ECO:0000256" key="1">
    <source>
        <dbReference type="ARBA" id="ARBA00004123"/>
    </source>
</evidence>
<keyword evidence="7" id="KW-1185">Reference proteome</keyword>
<organism evidence="6 7">
    <name type="scientific">Apiospora saccharicola</name>
    <dbReference type="NCBI Taxonomy" id="335842"/>
    <lineage>
        <taxon>Eukaryota</taxon>
        <taxon>Fungi</taxon>
        <taxon>Dikarya</taxon>
        <taxon>Ascomycota</taxon>
        <taxon>Pezizomycotina</taxon>
        <taxon>Sordariomycetes</taxon>
        <taxon>Xylariomycetidae</taxon>
        <taxon>Amphisphaeriales</taxon>
        <taxon>Apiosporaceae</taxon>
        <taxon>Apiospora</taxon>
    </lineage>
</organism>
<evidence type="ECO:0000313" key="7">
    <source>
        <dbReference type="Proteomes" id="UP001446871"/>
    </source>
</evidence>
<dbReference type="Pfam" id="PF04082">
    <property type="entry name" value="Fungal_trans"/>
    <property type="match status" value="1"/>
</dbReference>
<dbReference type="EMBL" id="JAQQWM010000008">
    <property type="protein sequence ID" value="KAK8054159.1"/>
    <property type="molecule type" value="Genomic_DNA"/>
</dbReference>
<feature type="region of interest" description="Disordered" evidence="4">
    <location>
        <begin position="39"/>
        <end position="59"/>
    </location>
</feature>
<dbReference type="CDD" id="cd12148">
    <property type="entry name" value="fungal_TF_MHR"/>
    <property type="match status" value="1"/>
</dbReference>
<feature type="compositionally biased region" description="Low complexity" evidence="4">
    <location>
        <begin position="87"/>
        <end position="102"/>
    </location>
</feature>
<dbReference type="CDD" id="cd00067">
    <property type="entry name" value="GAL4"/>
    <property type="match status" value="1"/>
</dbReference>
<proteinExistence type="predicted"/>
<dbReference type="InterPro" id="IPR036864">
    <property type="entry name" value="Zn2-C6_fun-type_DNA-bd_sf"/>
</dbReference>
<evidence type="ECO:0000256" key="3">
    <source>
        <dbReference type="ARBA" id="ARBA00023242"/>
    </source>
</evidence>
<dbReference type="PANTHER" id="PTHR31001:SF57">
    <property type="entry name" value="ZN(II)2CYS6 TRANSCRIPTION FACTOR (EUROFUNG)"/>
    <property type="match status" value="1"/>
</dbReference>
<dbReference type="InterPro" id="IPR001138">
    <property type="entry name" value="Zn2Cys6_DnaBD"/>
</dbReference>
<keyword evidence="3" id="KW-0539">Nucleus</keyword>
<evidence type="ECO:0000259" key="5">
    <source>
        <dbReference type="PROSITE" id="PS50048"/>
    </source>
</evidence>
<dbReference type="SUPFAM" id="SSF57701">
    <property type="entry name" value="Zn2/Cys6 DNA-binding domain"/>
    <property type="match status" value="1"/>
</dbReference>
<sequence>MHYPIRSCISCKTRRVRCDRQQPSCGNCTRARGLSQDCVYPTGRGRAPKRRRDPLGPVADQQQISERLARLETMIRSAGRQDQGEVATSSAATADDLSTTSTGYQNFAPQDVHIADTAPDERLGRLKVTETNSHYLHDAMWESLADEVEELRDLLLESCSDEDEVDSDEAKTATCFQNGSKESPLIPNPSTVLFGLGAPAESMRDSHPSLVQAASLFAAFCENVAPVMRVMHLPTLTRQYWNAAASPDAMDRNREALVFAVNYAAVATMTDKQCAAELGQTHQEVLTDYRTAAEQALSRANLLSTRSPMVLMAATFYIEALKNERGGQSAVRSLVVLVHHLARFMGLHRDGDSYGLSPFEAETRRRLWWYICILDHRTAEACGDEHAVRPHSFDARLPLHVDDAELSPEMLALPPERDGFLEMTFCLVRYETLQTVWRIDSETPLAEKQAAISELEHRLEDRYLKCCDPDIPFQLKVLLSARMMIKRLWFVAHWPSREKDGLRHSQQGEIVTTKGGATRDQLFVAAIDLLESAVNILAIPALSPWTWHAQTYSHWHAVAFVLHELRRRPPSSPECERAWRYLCVVCEGWLTDNPKDTNLARPIRGLWEKVRRERESMSDDSKRADVGAMPSEANGGEANGQGGSSESLVDMFPPEPGDLGNFFYSLMADHDMAEYFHFEEEGDLLGSLSTGNNTTS</sequence>
<comment type="subcellular location">
    <subcellularLocation>
        <location evidence="1">Nucleus</location>
    </subcellularLocation>
</comment>
<evidence type="ECO:0000256" key="4">
    <source>
        <dbReference type="SAM" id="MobiDB-lite"/>
    </source>
</evidence>
<dbReference type="Gene3D" id="4.10.240.10">
    <property type="entry name" value="Zn(2)-C6 fungal-type DNA-binding domain"/>
    <property type="match status" value="1"/>
</dbReference>
<keyword evidence="2" id="KW-0479">Metal-binding</keyword>
<dbReference type="PROSITE" id="PS50048">
    <property type="entry name" value="ZN2_CY6_FUNGAL_2"/>
    <property type="match status" value="1"/>
</dbReference>
<protein>
    <recommendedName>
        <fullName evidence="5">Zn(2)-C6 fungal-type domain-containing protein</fullName>
    </recommendedName>
</protein>
<feature type="domain" description="Zn(2)-C6 fungal-type" evidence="5">
    <location>
        <begin position="7"/>
        <end position="40"/>
    </location>
</feature>
<reference evidence="6 7" key="1">
    <citation type="submission" date="2023-01" db="EMBL/GenBank/DDBJ databases">
        <title>Analysis of 21 Apiospora genomes using comparative genomics revels a genus with tremendous synthesis potential of carbohydrate active enzymes and secondary metabolites.</title>
        <authorList>
            <person name="Sorensen T."/>
        </authorList>
    </citation>
    <scope>NUCLEOTIDE SEQUENCE [LARGE SCALE GENOMIC DNA]</scope>
    <source>
        <strain evidence="6 7">CBS 83171</strain>
    </source>
</reference>
<comment type="caution">
    <text evidence="6">The sequence shown here is derived from an EMBL/GenBank/DDBJ whole genome shotgun (WGS) entry which is preliminary data.</text>
</comment>
<dbReference type="InterPro" id="IPR050613">
    <property type="entry name" value="Sec_Metabolite_Reg"/>
</dbReference>
<evidence type="ECO:0000256" key="2">
    <source>
        <dbReference type="ARBA" id="ARBA00022723"/>
    </source>
</evidence>
<feature type="region of interest" description="Disordered" evidence="4">
    <location>
        <begin position="612"/>
        <end position="649"/>
    </location>
</feature>
<gene>
    <name evidence="6" type="ORF">PG996_013460</name>
</gene>
<feature type="compositionally biased region" description="Basic and acidic residues" evidence="4">
    <location>
        <begin position="612"/>
        <end position="625"/>
    </location>
</feature>
<dbReference type="Pfam" id="PF00172">
    <property type="entry name" value="Zn_clus"/>
    <property type="match status" value="1"/>
</dbReference>
<accession>A0ABR1U5I7</accession>
<dbReference type="Proteomes" id="UP001446871">
    <property type="component" value="Unassembled WGS sequence"/>
</dbReference>
<dbReference type="InterPro" id="IPR007219">
    <property type="entry name" value="XnlR_reg_dom"/>
</dbReference>
<feature type="region of interest" description="Disordered" evidence="4">
    <location>
        <begin position="77"/>
        <end position="104"/>
    </location>
</feature>
<evidence type="ECO:0000313" key="6">
    <source>
        <dbReference type="EMBL" id="KAK8054159.1"/>
    </source>
</evidence>